<reference evidence="2" key="1">
    <citation type="journal article" date="2019" name="Int. J. Syst. Evol. Microbiol.">
        <title>The Global Catalogue of Microorganisms (GCM) 10K type strain sequencing project: providing services to taxonomists for standard genome sequencing and annotation.</title>
        <authorList>
            <consortium name="The Broad Institute Genomics Platform"/>
            <consortium name="The Broad Institute Genome Sequencing Center for Infectious Disease"/>
            <person name="Wu L."/>
            <person name="Ma J."/>
        </authorList>
    </citation>
    <scope>NUCLEOTIDE SEQUENCE [LARGE SCALE GENOMIC DNA]</scope>
    <source>
        <strain evidence="2">JCM 17925</strain>
    </source>
</reference>
<proteinExistence type="predicted"/>
<dbReference type="EMBL" id="BAABHB010000018">
    <property type="protein sequence ID" value="GAA4419245.1"/>
    <property type="molecule type" value="Genomic_DNA"/>
</dbReference>
<name>A0ABP8KZF6_9BACT</name>
<dbReference type="Pfam" id="PF12974">
    <property type="entry name" value="Phosphonate-bd"/>
    <property type="match status" value="1"/>
</dbReference>
<dbReference type="PANTHER" id="PTHR35841">
    <property type="entry name" value="PHOSPHONATES-BINDING PERIPLASMIC PROTEIN"/>
    <property type="match status" value="1"/>
</dbReference>
<organism evidence="1 2">
    <name type="scientific">Nibrella viscosa</name>
    <dbReference type="NCBI Taxonomy" id="1084524"/>
    <lineage>
        <taxon>Bacteria</taxon>
        <taxon>Pseudomonadati</taxon>
        <taxon>Bacteroidota</taxon>
        <taxon>Cytophagia</taxon>
        <taxon>Cytophagales</taxon>
        <taxon>Spirosomataceae</taxon>
        <taxon>Nibrella</taxon>
    </lineage>
</organism>
<dbReference type="PANTHER" id="PTHR35841:SF1">
    <property type="entry name" value="PHOSPHONATES-BINDING PERIPLASMIC PROTEIN"/>
    <property type="match status" value="1"/>
</dbReference>
<comment type="caution">
    <text evidence="1">The sequence shown here is derived from an EMBL/GenBank/DDBJ whole genome shotgun (WGS) entry which is preliminary data.</text>
</comment>
<protein>
    <recommendedName>
        <fullName evidence="3">Phosphonate transport system substrate-binding protein</fullName>
    </recommendedName>
</protein>
<evidence type="ECO:0008006" key="3">
    <source>
        <dbReference type="Google" id="ProtNLM"/>
    </source>
</evidence>
<evidence type="ECO:0000313" key="2">
    <source>
        <dbReference type="Proteomes" id="UP001500936"/>
    </source>
</evidence>
<dbReference type="SUPFAM" id="SSF53850">
    <property type="entry name" value="Periplasmic binding protein-like II"/>
    <property type="match status" value="1"/>
</dbReference>
<dbReference type="RefSeq" id="WP_345271120.1">
    <property type="nucleotide sequence ID" value="NZ_BAABHB010000018.1"/>
</dbReference>
<keyword evidence="2" id="KW-1185">Reference proteome</keyword>
<gene>
    <name evidence="1" type="ORF">GCM10023187_53370</name>
</gene>
<sequence>MNNIYQLSYYPWITQHKTPEVIRQNIDVFARALQEELSKSTGQQVLVNVLPAMEVPQQILSLAQNQSHIALMNPLGFIYARQRNNQINAAAVALRIIDGNIGDSYFAQIYTHVDTGIKDLPALRKRSIGYGSSQSTSNFIIPAFELKQAGIHPFAAFRRMEFVGGHDRVAMAVYNRQIDAGAGHDGVIIDLAGQAGYSDAKEKLITLHRSKPIPSDPVAVNVSTSDEYNAIQKALVLASLNSPAKEAISEFWGNAQGLRETTYQPYEYLLNAVGELGLTEKDIFG</sequence>
<accession>A0ABP8KZF6</accession>
<dbReference type="Proteomes" id="UP001500936">
    <property type="component" value="Unassembled WGS sequence"/>
</dbReference>
<evidence type="ECO:0000313" key="1">
    <source>
        <dbReference type="EMBL" id="GAA4419245.1"/>
    </source>
</evidence>
<dbReference type="Gene3D" id="3.40.190.10">
    <property type="entry name" value="Periplasmic binding protein-like II"/>
    <property type="match status" value="2"/>
</dbReference>